<evidence type="ECO:0000259" key="5">
    <source>
        <dbReference type="Pfam" id="PF00296"/>
    </source>
</evidence>
<reference evidence="6 7" key="1">
    <citation type="journal article" date="2014" name="Genome Announc.">
        <title>Draft Genome Sequence of the Antitrypanosomally Active Sponge-Associated Bacterium Actinokineospora sp. Strain EG49.</title>
        <authorList>
            <person name="Harjes J."/>
            <person name="Ryu T."/>
            <person name="Abdelmohsen U.R."/>
            <person name="Moitinho-Silva L."/>
            <person name="Horn H."/>
            <person name="Ravasi T."/>
            <person name="Hentschel U."/>
        </authorList>
    </citation>
    <scope>NUCLEOTIDE SEQUENCE [LARGE SCALE GENOMIC DNA]</scope>
    <source>
        <strain evidence="6 7">EG49</strain>
    </source>
</reference>
<dbReference type="STRING" id="909613.UO65_1009"/>
<dbReference type="PANTHER" id="PTHR30011:SF16">
    <property type="entry name" value="C2H2 FINGER DOMAIN TRANSCRIPTION FACTOR (EUROFUNG)-RELATED"/>
    <property type="match status" value="1"/>
</dbReference>
<keyword evidence="3" id="KW-0560">Oxidoreductase</keyword>
<dbReference type="RefSeq" id="WP_233427444.1">
    <property type="nucleotide sequence ID" value="NZ_AYXG01000039.1"/>
</dbReference>
<dbReference type="AlphaFoldDB" id="W7J3U2"/>
<name>W7J3U2_9PSEU</name>
<keyword evidence="2" id="KW-0288">FMN</keyword>
<dbReference type="Pfam" id="PF00296">
    <property type="entry name" value="Bac_luciferase"/>
    <property type="match status" value="1"/>
</dbReference>
<feature type="domain" description="Luciferase-like" evidence="5">
    <location>
        <begin position="15"/>
        <end position="104"/>
    </location>
</feature>
<keyword evidence="7" id="KW-1185">Reference proteome</keyword>
<gene>
    <name evidence="6" type="ORF">UO65_1009</name>
</gene>
<evidence type="ECO:0000256" key="1">
    <source>
        <dbReference type="ARBA" id="ARBA00022630"/>
    </source>
</evidence>
<comment type="caution">
    <text evidence="6">The sequence shown here is derived from an EMBL/GenBank/DDBJ whole genome shotgun (WGS) entry which is preliminary data.</text>
</comment>
<dbReference type="Gene3D" id="3.20.20.30">
    <property type="entry name" value="Luciferase-like domain"/>
    <property type="match status" value="2"/>
</dbReference>
<dbReference type="InterPro" id="IPR051260">
    <property type="entry name" value="Diverse_substr_monoxygenases"/>
</dbReference>
<organism evidence="6 7">
    <name type="scientific">Actinokineospora spheciospongiae</name>
    <dbReference type="NCBI Taxonomy" id="909613"/>
    <lineage>
        <taxon>Bacteria</taxon>
        <taxon>Bacillati</taxon>
        <taxon>Actinomycetota</taxon>
        <taxon>Actinomycetes</taxon>
        <taxon>Pseudonocardiales</taxon>
        <taxon>Pseudonocardiaceae</taxon>
        <taxon>Actinokineospora</taxon>
    </lineage>
</organism>
<dbReference type="PANTHER" id="PTHR30011">
    <property type="entry name" value="ALKANESULFONATE MONOOXYGENASE-RELATED"/>
    <property type="match status" value="1"/>
</dbReference>
<proteinExistence type="predicted"/>
<evidence type="ECO:0000256" key="3">
    <source>
        <dbReference type="ARBA" id="ARBA00023002"/>
    </source>
</evidence>
<keyword evidence="1" id="KW-0285">Flavoprotein</keyword>
<dbReference type="eggNOG" id="COG2141">
    <property type="taxonomic scope" value="Bacteria"/>
</dbReference>
<dbReference type="GO" id="GO:0004497">
    <property type="term" value="F:monooxygenase activity"/>
    <property type="evidence" value="ECO:0007669"/>
    <property type="project" value="UniProtKB-KW"/>
</dbReference>
<keyword evidence="4" id="KW-0503">Monooxygenase</keyword>
<dbReference type="InterPro" id="IPR011251">
    <property type="entry name" value="Luciferase-like_dom"/>
</dbReference>
<dbReference type="EMBL" id="AYXG01000039">
    <property type="protein sequence ID" value="EWC63712.1"/>
    <property type="molecule type" value="Genomic_DNA"/>
</dbReference>
<sequence length="269" mass="28720">MAEGRLRFGMVANPRDAQQWRTVVRRAEDLGYDTLLTADNLHMPAPAVSLGMAAGLTQRLRLGTLVMSGALRVPRMAAREAHSLSVLTGRRFEFGIGIGNPGTRAAARELGLAHEGSALERVAATVAALRESDGEEHTPVMIPAAGPRARALAAEIADIVMVAAPALATRDEVAALVREIRAAAGTRPVEFAMTVFAVEDRLEPWAENLLGASTAELSARDSLSLLRGDPVATADELLRRRDRLGVTYFAVHGSNTDAFAPVLERLACR</sequence>
<dbReference type="GO" id="GO:0016705">
    <property type="term" value="F:oxidoreductase activity, acting on paired donors, with incorporation or reduction of molecular oxygen"/>
    <property type="evidence" value="ECO:0007669"/>
    <property type="project" value="InterPro"/>
</dbReference>
<dbReference type="SUPFAM" id="SSF51679">
    <property type="entry name" value="Bacterial luciferase-like"/>
    <property type="match status" value="1"/>
</dbReference>
<evidence type="ECO:0000256" key="4">
    <source>
        <dbReference type="ARBA" id="ARBA00023033"/>
    </source>
</evidence>
<evidence type="ECO:0000256" key="2">
    <source>
        <dbReference type="ARBA" id="ARBA00022643"/>
    </source>
</evidence>
<accession>W7J3U2</accession>
<evidence type="ECO:0000313" key="6">
    <source>
        <dbReference type="EMBL" id="EWC63712.1"/>
    </source>
</evidence>
<protein>
    <recommendedName>
        <fullName evidence="5">Luciferase-like domain-containing protein</fullName>
    </recommendedName>
</protein>
<dbReference type="InterPro" id="IPR036661">
    <property type="entry name" value="Luciferase-like_sf"/>
</dbReference>
<dbReference type="Proteomes" id="UP000019277">
    <property type="component" value="Unassembled WGS sequence"/>
</dbReference>
<evidence type="ECO:0000313" key="7">
    <source>
        <dbReference type="Proteomes" id="UP000019277"/>
    </source>
</evidence>